<dbReference type="EMBL" id="OZ023718">
    <property type="protein sequence ID" value="CAK9867991.1"/>
    <property type="molecule type" value="Genomic_DNA"/>
</dbReference>
<organism evidence="2 3">
    <name type="scientific">Sphagnum jensenii</name>
    <dbReference type="NCBI Taxonomy" id="128206"/>
    <lineage>
        <taxon>Eukaryota</taxon>
        <taxon>Viridiplantae</taxon>
        <taxon>Streptophyta</taxon>
        <taxon>Embryophyta</taxon>
        <taxon>Bryophyta</taxon>
        <taxon>Sphagnophytina</taxon>
        <taxon>Sphagnopsida</taxon>
        <taxon>Sphagnales</taxon>
        <taxon>Sphagnaceae</taxon>
        <taxon>Sphagnum</taxon>
    </lineage>
</organism>
<evidence type="ECO:0000313" key="3">
    <source>
        <dbReference type="Proteomes" id="UP001497522"/>
    </source>
</evidence>
<dbReference type="PANTHER" id="PTHR34660">
    <property type="entry name" value="MYB-LIKE PROTEIN X"/>
    <property type="match status" value="1"/>
</dbReference>
<sequence length="265" mass="29514">MSRCYPYPPPGYEKEAHKLTDLAPPITKVYLLSLSKERHKHKDKKKKKKKEKEKEKEKAGDLNGETHDSLRSSKLQRTGLVNDLLHEDKQNGRVQSESYPSAAVERPLGKGENGDGGEGPPLGLTERTPTNSPHLLYDTKEGPNGNAVAKPLLVLPLKRSSSIPSRPSREPSIQLHSLDSSDIVSQRQQEAANLPTTSASETLPLMQTSIWSETADEDWLFVRRPLKTHSKPKAEVDAEEPAQVWAKAIYLPAVDIYALPYVVPY</sequence>
<accession>A0ABP1AZR9</accession>
<feature type="compositionally biased region" description="Pro residues" evidence="1">
    <location>
        <begin position="1"/>
        <end position="11"/>
    </location>
</feature>
<feature type="compositionally biased region" description="Basic residues" evidence="1">
    <location>
        <begin position="37"/>
        <end position="51"/>
    </location>
</feature>
<dbReference type="PANTHER" id="PTHR34660:SF3">
    <property type="entry name" value="RRM DOMAIN-CONTAINING PROTEIN"/>
    <property type="match status" value="1"/>
</dbReference>
<keyword evidence="3" id="KW-1185">Reference proteome</keyword>
<dbReference type="Proteomes" id="UP001497522">
    <property type="component" value="Chromosome 17"/>
</dbReference>
<protein>
    <submittedName>
        <fullName evidence="2">Uncharacterized protein</fullName>
    </submittedName>
</protein>
<evidence type="ECO:0000256" key="1">
    <source>
        <dbReference type="SAM" id="MobiDB-lite"/>
    </source>
</evidence>
<proteinExistence type="predicted"/>
<gene>
    <name evidence="2" type="ORF">CSSPJE1EN2_LOCUS10986</name>
</gene>
<evidence type="ECO:0000313" key="2">
    <source>
        <dbReference type="EMBL" id="CAK9867991.1"/>
    </source>
</evidence>
<reference evidence="2" key="1">
    <citation type="submission" date="2024-03" db="EMBL/GenBank/DDBJ databases">
        <authorList>
            <consortium name="ELIXIR-Norway"/>
            <consortium name="Elixir Norway"/>
        </authorList>
    </citation>
    <scope>NUCLEOTIDE SEQUENCE</scope>
</reference>
<feature type="compositionally biased region" description="Basic and acidic residues" evidence="1">
    <location>
        <begin position="52"/>
        <end position="71"/>
    </location>
</feature>
<feature type="region of interest" description="Disordered" evidence="1">
    <location>
        <begin position="1"/>
        <end position="144"/>
    </location>
</feature>
<name>A0ABP1AZR9_9BRYO</name>